<dbReference type="PROSITE" id="PS51257">
    <property type="entry name" value="PROKAR_LIPOPROTEIN"/>
    <property type="match status" value="1"/>
</dbReference>
<dbReference type="Pfam" id="PF09423">
    <property type="entry name" value="PhoD"/>
    <property type="match status" value="1"/>
</dbReference>
<dbReference type="InterPro" id="IPR018946">
    <property type="entry name" value="PhoD-like_MPP"/>
</dbReference>
<feature type="domain" description="PhoD-like phosphatase metallophosphatase" evidence="1">
    <location>
        <begin position="141"/>
        <end position="531"/>
    </location>
</feature>
<evidence type="ECO:0000259" key="1">
    <source>
        <dbReference type="Pfam" id="PF09423"/>
    </source>
</evidence>
<dbReference type="InterPro" id="IPR029052">
    <property type="entry name" value="Metallo-depent_PP-like"/>
</dbReference>
<proteinExistence type="predicted"/>
<comment type="caution">
    <text evidence="3">The sequence shown here is derived from an EMBL/GenBank/DDBJ whole genome shotgun (WGS) entry which is preliminary data.</text>
</comment>
<dbReference type="Gene3D" id="2.60.40.380">
    <property type="entry name" value="Purple acid phosphatase-like, N-terminal"/>
    <property type="match status" value="1"/>
</dbReference>
<feature type="domain" description="Phospholipase D N-terminal" evidence="2">
    <location>
        <begin position="42"/>
        <end position="129"/>
    </location>
</feature>
<dbReference type="CDD" id="cd07389">
    <property type="entry name" value="MPP_PhoD"/>
    <property type="match status" value="1"/>
</dbReference>
<dbReference type="AlphaFoldDB" id="A0A2S7VWX4"/>
<dbReference type="RefSeq" id="WP_105059973.1">
    <property type="nucleotide sequence ID" value="NZ_MSCJ01000001.1"/>
</dbReference>
<name>A0A2S7VWX4_PHOAN</name>
<dbReference type="InterPro" id="IPR052900">
    <property type="entry name" value="Phospholipid_Metab_Enz"/>
</dbReference>
<reference evidence="3 4" key="1">
    <citation type="submission" date="2016-12" db="EMBL/GenBank/DDBJ databases">
        <title>Diversity of luminous bacteria.</title>
        <authorList>
            <person name="Yoshizawa S."/>
            <person name="Kogure K."/>
        </authorList>
    </citation>
    <scope>NUCLEOTIDE SEQUENCE [LARGE SCALE GENOMIC DNA]</scope>
    <source>
        <strain evidence="3 4">LC1-200</strain>
    </source>
</reference>
<sequence>MSLSRRGFVKALSSAAMITSLTGCNSNDEQQEKSKVKVGFNHGVASGDPLQHAVIIWTRITTDARLINVQWQVATDEQFMQIVASGEVTTDSVKDFTVKVDVNDLQSNQHYYYRFEANDTLSPVGQTQTLAEGELDKASIAVVSCSNFPAGYFNVYREIVKQHQTSPINAVLHLGDYIYEYGAGQYATEDAQRLNRIPSKESECITLDDYRKRYAQYRSDSDLQALHAALPMIAIWDDHEIANDTWREGAENHQQQEGDFSQRRAAAALAWLEWLPVRENPVSSMITYRDFSFGDLFDLYMLDTRVVARDEPLDYFSLTDTSIESISGLIQQARAPERKLLGSDQKQWLSERMTTNTAKWSLLGQQVLMGKIEMPSSVMMGLFQLFQATDANKPAAMNAVQNAISAYLADPSSDPYLLPYNLDAWDGFYMEREWLYGVTTTLNKQLITLAGDSHNAWCSELSDHKGKGVGVEFATSSVTSPGLEKYLGLDLKTIGQMEFVLPQLVSELQWVNLKQRGFIRLDIDHQQVLSTWHFISTVKEKEYQVETQQVVTQNGLMVS</sequence>
<dbReference type="OrthoDB" id="327733at2"/>
<dbReference type="SUPFAM" id="SSF56300">
    <property type="entry name" value="Metallo-dependent phosphatases"/>
    <property type="match status" value="1"/>
</dbReference>
<dbReference type="InterPro" id="IPR032093">
    <property type="entry name" value="PhoD_N"/>
</dbReference>
<accession>A0A2S7VWX4</accession>
<dbReference type="EMBL" id="MSCJ01000001">
    <property type="protein sequence ID" value="PQJ66627.1"/>
    <property type="molecule type" value="Genomic_DNA"/>
</dbReference>
<evidence type="ECO:0000313" key="3">
    <source>
        <dbReference type="EMBL" id="PQJ66627.1"/>
    </source>
</evidence>
<dbReference type="Proteomes" id="UP000238730">
    <property type="component" value="Unassembled WGS sequence"/>
</dbReference>
<protein>
    <submittedName>
        <fullName evidence="3">Alkaline phosphatase</fullName>
    </submittedName>
</protein>
<evidence type="ECO:0000259" key="2">
    <source>
        <dbReference type="Pfam" id="PF16655"/>
    </source>
</evidence>
<gene>
    <name evidence="3" type="ORF">BTO08_03890</name>
</gene>
<dbReference type="PANTHER" id="PTHR43606:SF2">
    <property type="entry name" value="ALKALINE PHOSPHATASE FAMILY PROTEIN (AFU_ORTHOLOGUE AFUA_5G03860)"/>
    <property type="match status" value="1"/>
</dbReference>
<organism evidence="3 4">
    <name type="scientific">Photobacterium angustum</name>
    <dbReference type="NCBI Taxonomy" id="661"/>
    <lineage>
        <taxon>Bacteria</taxon>
        <taxon>Pseudomonadati</taxon>
        <taxon>Pseudomonadota</taxon>
        <taxon>Gammaproteobacteria</taxon>
        <taxon>Vibrionales</taxon>
        <taxon>Vibrionaceae</taxon>
        <taxon>Photobacterium</taxon>
    </lineage>
</organism>
<dbReference type="Pfam" id="PF16655">
    <property type="entry name" value="PhoD_N"/>
    <property type="match status" value="1"/>
</dbReference>
<evidence type="ECO:0000313" key="4">
    <source>
        <dbReference type="Proteomes" id="UP000238730"/>
    </source>
</evidence>
<dbReference type="InterPro" id="IPR038607">
    <property type="entry name" value="PhoD-like_sf"/>
</dbReference>
<dbReference type="PANTHER" id="PTHR43606">
    <property type="entry name" value="PHOSPHATASE, PUTATIVE (AFU_ORTHOLOGUE AFUA_6G08710)-RELATED"/>
    <property type="match status" value="1"/>
</dbReference>
<dbReference type="Gene3D" id="3.60.21.70">
    <property type="entry name" value="PhoD-like phosphatase"/>
    <property type="match status" value="1"/>
</dbReference>